<evidence type="ECO:0000256" key="2">
    <source>
        <dbReference type="ARBA" id="ARBA00010142"/>
    </source>
</evidence>
<dbReference type="SMART" id="SM00174">
    <property type="entry name" value="RHO"/>
    <property type="match status" value="1"/>
</dbReference>
<keyword evidence="3" id="KW-1003">Cell membrane</keyword>
<proteinExistence type="inferred from homology"/>
<evidence type="ECO:0000256" key="7">
    <source>
        <dbReference type="ARBA" id="ARBA00023136"/>
    </source>
</evidence>
<dbReference type="GO" id="GO:0007264">
    <property type="term" value="P:small GTPase-mediated signal transduction"/>
    <property type="evidence" value="ECO:0007669"/>
    <property type="project" value="InterPro"/>
</dbReference>
<name>A0A1J8R6J4_9AGAM</name>
<keyword evidence="9" id="KW-0636">Prenylation</keyword>
<dbReference type="PRINTS" id="PR00449">
    <property type="entry name" value="RASTRNSFRMNG"/>
</dbReference>
<dbReference type="InterPro" id="IPR027417">
    <property type="entry name" value="P-loop_NTPase"/>
</dbReference>
<evidence type="ECO:0000256" key="6">
    <source>
        <dbReference type="ARBA" id="ARBA00023134"/>
    </source>
</evidence>
<dbReference type="SMART" id="SM00175">
    <property type="entry name" value="RAB"/>
    <property type="match status" value="1"/>
</dbReference>
<dbReference type="InterPro" id="IPR001806">
    <property type="entry name" value="Small_GTPase"/>
</dbReference>
<evidence type="ECO:0000256" key="3">
    <source>
        <dbReference type="ARBA" id="ARBA00022475"/>
    </source>
</evidence>
<evidence type="ECO:0000256" key="1">
    <source>
        <dbReference type="ARBA" id="ARBA00004193"/>
    </source>
</evidence>
<evidence type="ECO:0000259" key="11">
    <source>
        <dbReference type="Pfam" id="PF10469"/>
    </source>
</evidence>
<keyword evidence="4" id="KW-0488">Methylation</keyword>
<protein>
    <recommendedName>
        <fullName evidence="11">A-kinase anchor protein 7-like phosphoesterase domain-containing protein</fullName>
    </recommendedName>
</protein>
<keyword evidence="13" id="KW-1185">Reference proteome</keyword>
<dbReference type="PROSITE" id="PS51421">
    <property type="entry name" value="RAS"/>
    <property type="match status" value="1"/>
</dbReference>
<dbReference type="PANTHER" id="PTHR24072">
    <property type="entry name" value="RHO FAMILY GTPASE"/>
    <property type="match status" value="1"/>
</dbReference>
<evidence type="ECO:0000313" key="13">
    <source>
        <dbReference type="Proteomes" id="UP000183567"/>
    </source>
</evidence>
<keyword evidence="8" id="KW-0449">Lipoprotein</keyword>
<dbReference type="InterPro" id="IPR019510">
    <property type="entry name" value="AKAP7-like_phosphoesterase"/>
</dbReference>
<dbReference type="GO" id="GO:0005886">
    <property type="term" value="C:plasma membrane"/>
    <property type="evidence" value="ECO:0007669"/>
    <property type="project" value="UniProtKB-SubCell"/>
</dbReference>
<feature type="region of interest" description="Disordered" evidence="10">
    <location>
        <begin position="1"/>
        <end position="33"/>
    </location>
</feature>
<comment type="caution">
    <text evidence="12">The sequence shown here is derived from an EMBL/GenBank/DDBJ whole genome shotgun (WGS) entry which is preliminary data.</text>
</comment>
<keyword evidence="6" id="KW-0342">GTP-binding</keyword>
<dbReference type="CDD" id="cd01870">
    <property type="entry name" value="RhoA_like"/>
    <property type="match status" value="1"/>
</dbReference>
<dbReference type="OrthoDB" id="277832at2759"/>
<dbReference type="Pfam" id="PF00071">
    <property type="entry name" value="Ras"/>
    <property type="match status" value="1"/>
</dbReference>
<dbReference type="STRING" id="180088.A0A1J8R6J4"/>
<evidence type="ECO:0000256" key="4">
    <source>
        <dbReference type="ARBA" id="ARBA00022481"/>
    </source>
</evidence>
<dbReference type="SUPFAM" id="SSF52540">
    <property type="entry name" value="P-loop containing nucleoside triphosphate hydrolases"/>
    <property type="match status" value="1"/>
</dbReference>
<evidence type="ECO:0000256" key="8">
    <source>
        <dbReference type="ARBA" id="ARBA00023288"/>
    </source>
</evidence>
<dbReference type="AlphaFoldDB" id="A0A1J8R6J4"/>
<dbReference type="GO" id="GO:0005525">
    <property type="term" value="F:GTP binding"/>
    <property type="evidence" value="ECO:0007669"/>
    <property type="project" value="UniProtKB-KW"/>
</dbReference>
<keyword evidence="5" id="KW-0547">Nucleotide-binding</keyword>
<dbReference type="NCBIfam" id="TIGR00231">
    <property type="entry name" value="small_GTP"/>
    <property type="match status" value="1"/>
</dbReference>
<accession>A0A1J8R6J4</accession>
<sequence>MATKLVLKTPRTSASMPRRGRDSSSANRSSNLRPTHFISLPIGHHTRIQESVKSFTDGLLSSKPALPGVDSGIVIAPRRLHVTLGVMALEDPPTSSEKTLENALALLSRLRPSIMEFLDGHGLCIPLTEMNIMNPYRGDTDNAHVLWFGPSLDREDTQRLKTVSVILTEFVNKAFSDAGFILDRRPLKLHCTILNTSHRKPHRQPFSYKAILASPSIREYVRTPLEVHDIRDPVKVEFGTWSVDEIQICKMGSYGQEGEYKLDLTHRPYRHSKWHSPIVVAIQRAIERPPCIIVRLLSRSTPSSQTAPVHPRNPTFYVRIMAEIRRKLVIVGDGACGKTCLLIVFSKGTFPEVYVPTVFENYVADVEVDGKHVELALWDTAGQEDYDRLRPLSYPDSHVILICFAVDSPDSLDNVQEKWISEVMHFCAGLPIILVGCKNDLRRDRRVLEELKRTSQRPVTPEEGMAVANKIGARHYLECSARTGEGVREVFQSATRAALLSRPKNSKKHHCVVL</sequence>
<organism evidence="12 13">
    <name type="scientific">Rhizopogon vesiculosus</name>
    <dbReference type="NCBI Taxonomy" id="180088"/>
    <lineage>
        <taxon>Eukaryota</taxon>
        <taxon>Fungi</taxon>
        <taxon>Dikarya</taxon>
        <taxon>Basidiomycota</taxon>
        <taxon>Agaricomycotina</taxon>
        <taxon>Agaricomycetes</taxon>
        <taxon>Agaricomycetidae</taxon>
        <taxon>Boletales</taxon>
        <taxon>Suillineae</taxon>
        <taxon>Rhizopogonaceae</taxon>
        <taxon>Rhizopogon</taxon>
    </lineage>
</organism>
<dbReference type="GO" id="GO:0003924">
    <property type="term" value="F:GTPase activity"/>
    <property type="evidence" value="ECO:0007669"/>
    <property type="project" value="InterPro"/>
</dbReference>
<reference evidence="12 13" key="1">
    <citation type="submission" date="2016-03" db="EMBL/GenBank/DDBJ databases">
        <title>Comparative genomics of the ectomycorrhizal sister species Rhizopogon vinicolor and Rhizopogon vesiculosus (Basidiomycota: Boletales) reveals a divergence of the mating type B locus.</title>
        <authorList>
            <person name="Mujic A.B."/>
            <person name="Kuo A."/>
            <person name="Tritt A."/>
            <person name="Lipzen A."/>
            <person name="Chen C."/>
            <person name="Johnson J."/>
            <person name="Sharma A."/>
            <person name="Barry K."/>
            <person name="Grigoriev I.V."/>
            <person name="Spatafora J.W."/>
        </authorList>
    </citation>
    <scope>NUCLEOTIDE SEQUENCE [LARGE SCALE GENOMIC DNA]</scope>
    <source>
        <strain evidence="12 13">AM-OR11-056</strain>
    </source>
</reference>
<dbReference type="Pfam" id="PF10469">
    <property type="entry name" value="AKAP7_NLS"/>
    <property type="match status" value="1"/>
</dbReference>
<dbReference type="PROSITE" id="PS51419">
    <property type="entry name" value="RAB"/>
    <property type="match status" value="1"/>
</dbReference>
<dbReference type="PROSITE" id="PS51420">
    <property type="entry name" value="RHO"/>
    <property type="match status" value="1"/>
</dbReference>
<keyword evidence="7" id="KW-0472">Membrane</keyword>
<comment type="subcellular location">
    <subcellularLocation>
        <location evidence="1">Cell membrane</location>
        <topology evidence="1">Lipid-anchor</topology>
    </subcellularLocation>
</comment>
<gene>
    <name evidence="12" type="ORF">AZE42_08124</name>
</gene>
<evidence type="ECO:0000256" key="10">
    <source>
        <dbReference type="SAM" id="MobiDB-lite"/>
    </source>
</evidence>
<dbReference type="Gene3D" id="3.90.1140.10">
    <property type="entry name" value="Cyclic phosphodiesterase"/>
    <property type="match status" value="1"/>
</dbReference>
<evidence type="ECO:0000313" key="12">
    <source>
        <dbReference type="EMBL" id="OJA21440.1"/>
    </source>
</evidence>
<dbReference type="SMART" id="SM00173">
    <property type="entry name" value="RAS"/>
    <property type="match status" value="1"/>
</dbReference>
<feature type="compositionally biased region" description="Polar residues" evidence="10">
    <location>
        <begin position="23"/>
        <end position="33"/>
    </location>
</feature>
<evidence type="ECO:0000256" key="5">
    <source>
        <dbReference type="ARBA" id="ARBA00022741"/>
    </source>
</evidence>
<dbReference type="EMBL" id="LVVM01000142">
    <property type="protein sequence ID" value="OJA21440.1"/>
    <property type="molecule type" value="Genomic_DNA"/>
</dbReference>
<comment type="similarity">
    <text evidence="2">Belongs to the small GTPase superfamily. Rho family.</text>
</comment>
<dbReference type="InterPro" id="IPR005225">
    <property type="entry name" value="Small_GTP-bd"/>
</dbReference>
<feature type="domain" description="A-kinase anchor protein 7-like phosphoesterase" evidence="11">
    <location>
        <begin position="34"/>
        <end position="261"/>
    </location>
</feature>
<evidence type="ECO:0000256" key="9">
    <source>
        <dbReference type="ARBA" id="ARBA00023289"/>
    </source>
</evidence>
<dbReference type="Gene3D" id="3.40.50.300">
    <property type="entry name" value="P-loop containing nucleotide triphosphate hydrolases"/>
    <property type="match status" value="1"/>
</dbReference>
<dbReference type="InterPro" id="IPR003578">
    <property type="entry name" value="Small_GTPase_Rho"/>
</dbReference>
<dbReference type="Proteomes" id="UP000183567">
    <property type="component" value="Unassembled WGS sequence"/>
</dbReference>
<dbReference type="FunFam" id="3.40.50.300:FF:000329">
    <property type="entry name" value="GTP-binding protein rhoA"/>
    <property type="match status" value="1"/>
</dbReference>